<dbReference type="SUPFAM" id="SSF52374">
    <property type="entry name" value="Nucleotidylyl transferase"/>
    <property type="match status" value="1"/>
</dbReference>
<comment type="caution">
    <text evidence="9">The sequence shown here is derived from an EMBL/GenBank/DDBJ whole genome shotgun (WGS) entry which is preliminary data.</text>
</comment>
<accession>A0A812W2V5</accession>
<dbReference type="InterPro" id="IPR045231">
    <property type="entry name" value="Yip1/4-like"/>
</dbReference>
<dbReference type="InterPro" id="IPR014729">
    <property type="entry name" value="Rossmann-like_a/b/a_fold"/>
</dbReference>
<gene>
    <name evidence="9" type="primary">yipf5</name>
    <name evidence="9" type="ORF">SNEC2469_LOCUS18768</name>
</gene>
<dbReference type="GO" id="GO:0016020">
    <property type="term" value="C:membrane"/>
    <property type="evidence" value="ECO:0007669"/>
    <property type="project" value="UniProtKB-SubCell"/>
</dbReference>
<evidence type="ECO:0000256" key="6">
    <source>
        <dbReference type="SAM" id="MobiDB-lite"/>
    </source>
</evidence>
<comment type="subcellular location">
    <subcellularLocation>
        <location evidence="1">Membrane</location>
        <topology evidence="1">Multi-pass membrane protein</topology>
    </subcellularLocation>
</comment>
<dbReference type="Pfam" id="PF04893">
    <property type="entry name" value="Yip1"/>
    <property type="match status" value="1"/>
</dbReference>
<organism evidence="9 10">
    <name type="scientific">Symbiodinium necroappetens</name>
    <dbReference type="NCBI Taxonomy" id="1628268"/>
    <lineage>
        <taxon>Eukaryota</taxon>
        <taxon>Sar</taxon>
        <taxon>Alveolata</taxon>
        <taxon>Dinophyceae</taxon>
        <taxon>Suessiales</taxon>
        <taxon>Symbiodiniaceae</taxon>
        <taxon>Symbiodinium</taxon>
    </lineage>
</organism>
<keyword evidence="10" id="KW-1185">Reference proteome</keyword>
<evidence type="ECO:0000256" key="1">
    <source>
        <dbReference type="ARBA" id="ARBA00004141"/>
    </source>
</evidence>
<evidence type="ECO:0000256" key="3">
    <source>
        <dbReference type="ARBA" id="ARBA00022692"/>
    </source>
</evidence>
<dbReference type="EMBL" id="CAJNJA010031797">
    <property type="protein sequence ID" value="CAE7660759.1"/>
    <property type="molecule type" value="Genomic_DNA"/>
</dbReference>
<evidence type="ECO:0000256" key="4">
    <source>
        <dbReference type="ARBA" id="ARBA00022989"/>
    </source>
</evidence>
<dbReference type="GO" id="GO:0048280">
    <property type="term" value="P:vesicle fusion with Golgi apparatus"/>
    <property type="evidence" value="ECO:0007669"/>
    <property type="project" value="TreeGrafter"/>
</dbReference>
<dbReference type="GO" id="GO:0006888">
    <property type="term" value="P:endoplasmic reticulum to Golgi vesicle-mediated transport"/>
    <property type="evidence" value="ECO:0007669"/>
    <property type="project" value="InterPro"/>
</dbReference>
<sequence>MSASCYDVIVCWDTHEDIGTSSVEGIVAPEPMDDPQDSAVAKEEGSEEDEDSEEEYDRREGLWPLEKLKARLEAVARGVALGGSTSASRKLAVLLTTGAMNPPHLGHTELVQKAAERLRRAGFEVAGAWISPSHDGYVQPKARKLGTIGLSSPFRLEAARRAVRSDDLLDVASWEAQKPGRWPDFPEVAVALQRKLESTEKAWKLDQSFKVFYACGTDHAKSNGLYKGLLPERGLGVVVVPRAGDAAEAEVPEKSVYVAEGILGEGSSFSSTMLRTAFKSRRATPVVKKTVADEAASFLLRPTREEFLMFPEDFGKLGIAGLPAPAAGAGLQFFTPGWTALKQQLARRGATSGQSQGVLIYPKQFGADELDRGLAWALPHRGQAVRAPVGGQMGEMSGQMGPGQMGPGPMGPGAMGPGQLGPGQMAPGQMAGQIGGQIGGQMAPGNFPPPAVNNYDDDIENEPPLLEELGINVEHILLRMQGVAFFKKLDEEILKDADLSGPLLICLTLGMALLLVGKLQFGYVYGLIAGGSFGICCLINVMSQKEGIDLYRTISILGYGLIPIVFLALFGILVSLKSTFGSIMAAVCIAWATASSSRFFAIAIHMQDQRWLVAYPVGLVYTFFTLITIF</sequence>
<keyword evidence="5 7" id="KW-0472">Membrane</keyword>
<proteinExistence type="inferred from homology"/>
<dbReference type="InterPro" id="IPR006977">
    <property type="entry name" value="Yip1_dom"/>
</dbReference>
<evidence type="ECO:0000256" key="7">
    <source>
        <dbReference type="SAM" id="Phobius"/>
    </source>
</evidence>
<feature type="transmembrane region" description="Helical" evidence="7">
    <location>
        <begin position="580"/>
        <end position="600"/>
    </location>
</feature>
<feature type="transmembrane region" description="Helical" evidence="7">
    <location>
        <begin position="554"/>
        <end position="574"/>
    </location>
</feature>
<keyword evidence="4 7" id="KW-1133">Transmembrane helix</keyword>
<dbReference type="PANTHER" id="PTHR21236:SF2">
    <property type="entry name" value="PROTEIN YIPF"/>
    <property type="match status" value="1"/>
</dbReference>
<feature type="transmembrane region" description="Helical" evidence="7">
    <location>
        <begin position="523"/>
        <end position="542"/>
    </location>
</feature>
<evidence type="ECO:0000256" key="2">
    <source>
        <dbReference type="ARBA" id="ARBA00010596"/>
    </source>
</evidence>
<dbReference type="Proteomes" id="UP000601435">
    <property type="component" value="Unassembled WGS sequence"/>
</dbReference>
<dbReference type="AlphaFoldDB" id="A0A812W2V5"/>
<feature type="compositionally biased region" description="Acidic residues" evidence="6">
    <location>
        <begin position="45"/>
        <end position="55"/>
    </location>
</feature>
<keyword evidence="3 7" id="KW-0812">Transmembrane</keyword>
<feature type="region of interest" description="Disordered" evidence="6">
    <location>
        <begin position="25"/>
        <end position="60"/>
    </location>
</feature>
<dbReference type="PANTHER" id="PTHR21236">
    <property type="entry name" value="GOLGI MEMBRANE PROTEIN YIP1"/>
    <property type="match status" value="1"/>
</dbReference>
<feature type="domain" description="Yip1" evidence="8">
    <location>
        <begin position="485"/>
        <end position="626"/>
    </location>
</feature>
<feature type="transmembrane region" description="Helical" evidence="7">
    <location>
        <begin position="612"/>
        <end position="629"/>
    </location>
</feature>
<name>A0A812W2V5_9DINO</name>
<protein>
    <submittedName>
        <fullName evidence="9">Yipf5 protein</fullName>
    </submittedName>
</protein>
<dbReference type="GO" id="GO:0005802">
    <property type="term" value="C:trans-Golgi network"/>
    <property type="evidence" value="ECO:0007669"/>
    <property type="project" value="TreeGrafter"/>
</dbReference>
<dbReference type="OrthoDB" id="440385at2759"/>
<evidence type="ECO:0000313" key="9">
    <source>
        <dbReference type="EMBL" id="CAE7660759.1"/>
    </source>
</evidence>
<comment type="similarity">
    <text evidence="2">Belongs to the YIP1 family.</text>
</comment>
<evidence type="ECO:0000313" key="10">
    <source>
        <dbReference type="Proteomes" id="UP000601435"/>
    </source>
</evidence>
<reference evidence="9" key="1">
    <citation type="submission" date="2021-02" db="EMBL/GenBank/DDBJ databases">
        <authorList>
            <person name="Dougan E. K."/>
            <person name="Rhodes N."/>
            <person name="Thang M."/>
            <person name="Chan C."/>
        </authorList>
    </citation>
    <scope>NUCLEOTIDE SEQUENCE</scope>
</reference>
<dbReference type="Gene3D" id="3.40.50.620">
    <property type="entry name" value="HUPs"/>
    <property type="match status" value="1"/>
</dbReference>
<evidence type="ECO:0000259" key="8">
    <source>
        <dbReference type="Pfam" id="PF04893"/>
    </source>
</evidence>
<evidence type="ECO:0000256" key="5">
    <source>
        <dbReference type="ARBA" id="ARBA00023136"/>
    </source>
</evidence>